<accession>A0A078G7P2</accession>
<dbReference type="Proteomes" id="UP000028999">
    <property type="component" value="Unassembled WGS sequence"/>
</dbReference>
<evidence type="ECO:0000313" key="2">
    <source>
        <dbReference type="Proteomes" id="UP000028999"/>
    </source>
</evidence>
<dbReference type="SUPFAM" id="SSF109905">
    <property type="entry name" value="Surp module (SWAP domain)"/>
    <property type="match status" value="1"/>
</dbReference>
<dbReference type="EMBL" id="LK032121">
    <property type="protein sequence ID" value="CDY21434.1"/>
    <property type="molecule type" value="Genomic_DNA"/>
</dbReference>
<dbReference type="GO" id="GO:0006396">
    <property type="term" value="P:RNA processing"/>
    <property type="evidence" value="ECO:0007669"/>
    <property type="project" value="InterPro"/>
</dbReference>
<organism evidence="1 2">
    <name type="scientific">Brassica napus</name>
    <name type="common">Rape</name>
    <dbReference type="NCBI Taxonomy" id="3708"/>
    <lineage>
        <taxon>Eukaryota</taxon>
        <taxon>Viridiplantae</taxon>
        <taxon>Streptophyta</taxon>
        <taxon>Embryophyta</taxon>
        <taxon>Tracheophyta</taxon>
        <taxon>Spermatophyta</taxon>
        <taxon>Magnoliopsida</taxon>
        <taxon>eudicotyledons</taxon>
        <taxon>Gunneridae</taxon>
        <taxon>Pentapetalae</taxon>
        <taxon>rosids</taxon>
        <taxon>malvids</taxon>
        <taxon>Brassicales</taxon>
        <taxon>Brassicaceae</taxon>
        <taxon>Brassiceae</taxon>
        <taxon>Brassica</taxon>
    </lineage>
</organism>
<gene>
    <name evidence="1" type="primary">BnaC03g27630D</name>
    <name evidence="1" type="ORF">GSBRNA2T00015829001</name>
</gene>
<protein>
    <submittedName>
        <fullName evidence="1">BnaC03g27630D protein</fullName>
    </submittedName>
</protein>
<dbReference type="AlphaFoldDB" id="A0A078G7P2"/>
<dbReference type="STRING" id="3708.A0A078G7P2"/>
<keyword evidence="2" id="KW-1185">Reference proteome</keyword>
<dbReference type="Gramene" id="CDY21434">
    <property type="protein sequence ID" value="CDY21434"/>
    <property type="gene ID" value="GSBRNA2T00015829001"/>
</dbReference>
<dbReference type="PaxDb" id="3708-A0A078G7P2"/>
<dbReference type="GO" id="GO:0003723">
    <property type="term" value="F:RNA binding"/>
    <property type="evidence" value="ECO:0007669"/>
    <property type="project" value="InterPro"/>
</dbReference>
<dbReference type="InterPro" id="IPR035967">
    <property type="entry name" value="SWAP/Surp_sf"/>
</dbReference>
<sequence>MTPPEEDYTVILPDGITDEDLDTVNLTVRVVARKGKSFLVELTRGEINNYPQSYSKNLIHITLGVILLFKM</sequence>
<evidence type="ECO:0000313" key="1">
    <source>
        <dbReference type="EMBL" id="CDY21434.1"/>
    </source>
</evidence>
<proteinExistence type="predicted"/>
<name>A0A078G7P2_BRANA</name>
<reference evidence="1 2" key="1">
    <citation type="journal article" date="2014" name="Science">
        <title>Plant genetics. Early allopolyploid evolution in the post-Neolithic Brassica napus oilseed genome.</title>
        <authorList>
            <person name="Chalhoub B."/>
            <person name="Denoeud F."/>
            <person name="Liu S."/>
            <person name="Parkin I.A."/>
            <person name="Tang H."/>
            <person name="Wang X."/>
            <person name="Chiquet J."/>
            <person name="Belcram H."/>
            <person name="Tong C."/>
            <person name="Samans B."/>
            <person name="Correa M."/>
            <person name="Da Silva C."/>
            <person name="Just J."/>
            <person name="Falentin C."/>
            <person name="Koh C.S."/>
            <person name="Le Clainche I."/>
            <person name="Bernard M."/>
            <person name="Bento P."/>
            <person name="Noel B."/>
            <person name="Labadie K."/>
            <person name="Alberti A."/>
            <person name="Charles M."/>
            <person name="Arnaud D."/>
            <person name="Guo H."/>
            <person name="Daviaud C."/>
            <person name="Alamery S."/>
            <person name="Jabbari K."/>
            <person name="Zhao M."/>
            <person name="Edger P.P."/>
            <person name="Chelaifa H."/>
            <person name="Tack D."/>
            <person name="Lassalle G."/>
            <person name="Mestiri I."/>
            <person name="Schnel N."/>
            <person name="Le Paslier M.C."/>
            <person name="Fan G."/>
            <person name="Renault V."/>
            <person name="Bayer P.E."/>
            <person name="Golicz A.A."/>
            <person name="Manoli S."/>
            <person name="Lee T.H."/>
            <person name="Thi V.H."/>
            <person name="Chalabi S."/>
            <person name="Hu Q."/>
            <person name="Fan C."/>
            <person name="Tollenaere R."/>
            <person name="Lu Y."/>
            <person name="Battail C."/>
            <person name="Shen J."/>
            <person name="Sidebottom C.H."/>
            <person name="Wang X."/>
            <person name="Canaguier A."/>
            <person name="Chauveau A."/>
            <person name="Berard A."/>
            <person name="Deniot G."/>
            <person name="Guan M."/>
            <person name="Liu Z."/>
            <person name="Sun F."/>
            <person name="Lim Y.P."/>
            <person name="Lyons E."/>
            <person name="Town C.D."/>
            <person name="Bancroft I."/>
            <person name="Wang X."/>
            <person name="Meng J."/>
            <person name="Ma J."/>
            <person name="Pires J.C."/>
            <person name="King G.J."/>
            <person name="Brunel D."/>
            <person name="Delourme R."/>
            <person name="Renard M."/>
            <person name="Aury J.M."/>
            <person name="Adams K.L."/>
            <person name="Batley J."/>
            <person name="Snowdon R.J."/>
            <person name="Tost J."/>
            <person name="Edwards D."/>
            <person name="Zhou Y."/>
            <person name="Hua W."/>
            <person name="Sharpe A.G."/>
            <person name="Paterson A.H."/>
            <person name="Guan C."/>
            <person name="Wincker P."/>
        </authorList>
    </citation>
    <scope>NUCLEOTIDE SEQUENCE [LARGE SCALE GENOMIC DNA]</scope>
    <source>
        <strain evidence="2">cv. Darmor-bzh</strain>
    </source>
</reference>